<keyword evidence="2" id="KW-0472">Membrane</keyword>
<dbReference type="FunCoup" id="A0A5Q0BNF4">
    <property type="interactions" value="188"/>
</dbReference>
<evidence type="ECO:0000313" key="4">
    <source>
        <dbReference type="Proteomes" id="UP000325755"/>
    </source>
</evidence>
<keyword evidence="4" id="KW-1185">Reference proteome</keyword>
<evidence type="ECO:0000256" key="2">
    <source>
        <dbReference type="SAM" id="Phobius"/>
    </source>
</evidence>
<dbReference type="OrthoDB" id="5739852at2"/>
<dbReference type="KEGG" id="mmob:F6R98_20375"/>
<name>A0A5Q0BNF4_9GAMM</name>
<dbReference type="PANTHER" id="PTHR38043">
    <property type="entry name" value="PROTEIN HEMX"/>
    <property type="match status" value="1"/>
</dbReference>
<accession>A0A5Q0BNF4</accession>
<evidence type="ECO:0000313" key="3">
    <source>
        <dbReference type="EMBL" id="QFY44692.1"/>
    </source>
</evidence>
<dbReference type="EMBL" id="CP044205">
    <property type="protein sequence ID" value="QFY44692.1"/>
    <property type="molecule type" value="Genomic_DNA"/>
</dbReference>
<feature type="transmembrane region" description="Helical" evidence="2">
    <location>
        <begin position="44"/>
        <end position="64"/>
    </location>
</feature>
<dbReference type="RefSeq" id="WP_153250656.1">
    <property type="nucleotide sequence ID" value="NZ_CP044205.1"/>
</dbReference>
<dbReference type="Pfam" id="PF04375">
    <property type="entry name" value="HemX"/>
    <property type="match status" value="1"/>
</dbReference>
<evidence type="ECO:0000256" key="1">
    <source>
        <dbReference type="SAM" id="MobiDB-lite"/>
    </source>
</evidence>
<gene>
    <name evidence="3" type="ORF">F6R98_20375</name>
</gene>
<evidence type="ECO:0008006" key="5">
    <source>
        <dbReference type="Google" id="ProtNLM"/>
    </source>
</evidence>
<feature type="compositionally biased region" description="Low complexity" evidence="1">
    <location>
        <begin position="414"/>
        <end position="429"/>
    </location>
</feature>
<dbReference type="PANTHER" id="PTHR38043:SF1">
    <property type="entry name" value="PROTEIN HEMX"/>
    <property type="match status" value="1"/>
</dbReference>
<dbReference type="InParanoid" id="A0A5Q0BNF4"/>
<organism evidence="3 4">
    <name type="scientific">Candidatus Methylospira mobilis</name>
    <dbReference type="NCBI Taxonomy" id="1808979"/>
    <lineage>
        <taxon>Bacteria</taxon>
        <taxon>Pseudomonadati</taxon>
        <taxon>Pseudomonadota</taxon>
        <taxon>Gammaproteobacteria</taxon>
        <taxon>Methylococcales</taxon>
        <taxon>Methylococcaceae</taxon>
        <taxon>Candidatus Methylospira</taxon>
    </lineage>
</organism>
<dbReference type="Proteomes" id="UP000325755">
    <property type="component" value="Chromosome"/>
</dbReference>
<dbReference type="InterPro" id="IPR007470">
    <property type="entry name" value="HemX"/>
</dbReference>
<dbReference type="AlphaFoldDB" id="A0A5Q0BNF4"/>
<proteinExistence type="predicted"/>
<protein>
    <recommendedName>
        <fullName evidence="5">Enzyme of heme biosynthesis</fullName>
    </recommendedName>
</protein>
<sequence length="429" mass="46566">MADFEDEAKTTEHAATDTPGKAEAAQKNAKPAKTKAPKQRSGAWLGYIVLILILIMAGGGFFLLHELRAKQEGLGSGLDKGDKQIQDLLHQISGLQTELAAVHSEVALLQSRVNNEDSKFEREIAEQSTSIGERIESTQDDLAGAIDHIQQQMNLTRGDMMVADAEYLLSIANQKLHLVGDVKSVLSAMEAADQRLHDSGDPAVFRVREALADEISTLKKIEPVDSVGVSAKILVIESKVGDIPLFLPHSDRVSENHELAASAAAITPKSTAGGFMDKALDNMKDLVTIRRTDRPIQAILLPEEVEALRQILLLKLEMARSALLRNDEAAYKSSLDSALGWLHEHFDHDAVITQGIIDEIKQLKDLQIQIPFPDISKSLTLLRNSGKLRMEAEKNPAQHKAVAKSIDAGGSQQPAPAVTPEPAAEGVKP</sequence>
<feature type="region of interest" description="Disordered" evidence="1">
    <location>
        <begin position="391"/>
        <end position="429"/>
    </location>
</feature>
<feature type="region of interest" description="Disordered" evidence="1">
    <location>
        <begin position="1"/>
        <end position="36"/>
    </location>
</feature>
<keyword evidence="2" id="KW-0812">Transmembrane</keyword>
<keyword evidence="2" id="KW-1133">Transmembrane helix</keyword>
<reference evidence="3 4" key="1">
    <citation type="submission" date="2019-09" db="EMBL/GenBank/DDBJ databases">
        <title>Ecophysiology of the spiral-shaped methanotroph Methylospira mobilis as revealed by the complete genome sequence.</title>
        <authorList>
            <person name="Oshkin I.Y."/>
            <person name="Dedysh S.N."/>
            <person name="Miroshnikov K."/>
            <person name="Danilova O.V."/>
            <person name="Hakobyan A."/>
            <person name="Liesack W."/>
        </authorList>
    </citation>
    <scope>NUCLEOTIDE SEQUENCE [LARGE SCALE GENOMIC DNA]</scope>
    <source>
        <strain evidence="3 4">Shm1</strain>
    </source>
</reference>